<comment type="caution">
    <text evidence="1">The sequence shown here is derived from an EMBL/GenBank/DDBJ whole genome shotgun (WGS) entry which is preliminary data.</text>
</comment>
<dbReference type="AlphaFoldDB" id="A0A428ZU32"/>
<dbReference type="EMBL" id="QHKI01000001">
    <property type="protein sequence ID" value="RSM91594.1"/>
    <property type="molecule type" value="Genomic_DNA"/>
</dbReference>
<accession>A0A428ZU32</accession>
<dbReference type="OrthoDB" id="3690501at2"/>
<evidence type="ECO:0000313" key="1">
    <source>
        <dbReference type="EMBL" id="RSM91594.1"/>
    </source>
</evidence>
<evidence type="ECO:0000313" key="2">
    <source>
        <dbReference type="Proteomes" id="UP000287547"/>
    </source>
</evidence>
<organism evidence="1 2">
    <name type="scientific">Kibdelosporangium aridum</name>
    <dbReference type="NCBI Taxonomy" id="2030"/>
    <lineage>
        <taxon>Bacteria</taxon>
        <taxon>Bacillati</taxon>
        <taxon>Actinomycetota</taxon>
        <taxon>Actinomycetes</taxon>
        <taxon>Pseudonocardiales</taxon>
        <taxon>Pseudonocardiaceae</taxon>
        <taxon>Kibdelosporangium</taxon>
    </lineage>
</organism>
<proteinExistence type="predicted"/>
<reference evidence="1 2" key="1">
    <citation type="submission" date="2018-05" db="EMBL/GenBank/DDBJ databases">
        <title>Evolution of GPA BGCs.</title>
        <authorList>
            <person name="Waglechner N."/>
            <person name="Wright G.D."/>
        </authorList>
    </citation>
    <scope>NUCLEOTIDE SEQUENCE [LARGE SCALE GENOMIC DNA]</scope>
    <source>
        <strain evidence="1 2">A82846</strain>
    </source>
</reference>
<gene>
    <name evidence="1" type="ORF">DMH04_00970</name>
</gene>
<protein>
    <submittedName>
        <fullName evidence="1">Uncharacterized protein</fullName>
    </submittedName>
</protein>
<dbReference type="RefSeq" id="WP_037256554.1">
    <property type="nucleotide sequence ID" value="NZ_QHKI01000001.1"/>
</dbReference>
<dbReference type="Proteomes" id="UP000287547">
    <property type="component" value="Unassembled WGS sequence"/>
</dbReference>
<name>A0A428ZU32_KIBAR</name>
<sequence>MTTPLTSNNIPSHGPARYRATAHGVQVVIPNRCPSGRHVLTSETCRIYETVDTLHITCPSCADDPKVDSTWSLTTHGRSAQSAVFEDLP</sequence>